<evidence type="ECO:0000313" key="1">
    <source>
        <dbReference type="EMBL" id="KAI0083753.1"/>
    </source>
</evidence>
<keyword evidence="2" id="KW-1185">Reference proteome</keyword>
<sequence length="417" mass="46537">MLSSIRYFSQSSIHRFPRLSRNVASRIPTFRERVAAAKPFKQFKASIPQPSIRNQILFTLCASSALFVYAANQTNQDTYLWLVVARERGKALFRIQPSNSDLHTLKKNKLVKDAQAAYDNLMTRLQSWPLRLRHDASWLYVQIAQPILNANEGKRVAWGLVGLSSVTWLLWKWPRAMPFMRKSFCHNPLSGRSYTLLTSMFSHQSFMHLAFNSLALSACGSTVVLYLAQPEGRGLWKGGLPEADTSWHVLAFFVSAGLFASLVSHTANAKWVFPRVIKASTAASTAPRTTATLVADTKAASRKVASVIRPSLGISGAVYAGMVLTALAYPQAVANLVFLPIFPIPIQWAVGACVAFDIYGLIRGLQFFDHYAHLGGALFGALYYLYGREGWDWLRVFLMVLDGHIKPQNLKKDEPKP</sequence>
<dbReference type="EMBL" id="MU274954">
    <property type="protein sequence ID" value="KAI0083753.1"/>
    <property type="molecule type" value="Genomic_DNA"/>
</dbReference>
<accession>A0ACB8TP30</accession>
<comment type="caution">
    <text evidence="1">The sequence shown here is derived from an EMBL/GenBank/DDBJ whole genome shotgun (WGS) entry which is preliminary data.</text>
</comment>
<name>A0ACB8TP30_9APHY</name>
<gene>
    <name evidence="1" type="ORF">BDY19DRAFT_975842</name>
</gene>
<proteinExistence type="predicted"/>
<dbReference type="Proteomes" id="UP001055072">
    <property type="component" value="Unassembled WGS sequence"/>
</dbReference>
<organism evidence="1 2">
    <name type="scientific">Irpex rosettiformis</name>
    <dbReference type="NCBI Taxonomy" id="378272"/>
    <lineage>
        <taxon>Eukaryota</taxon>
        <taxon>Fungi</taxon>
        <taxon>Dikarya</taxon>
        <taxon>Basidiomycota</taxon>
        <taxon>Agaricomycotina</taxon>
        <taxon>Agaricomycetes</taxon>
        <taxon>Polyporales</taxon>
        <taxon>Irpicaceae</taxon>
        <taxon>Irpex</taxon>
    </lineage>
</organism>
<reference evidence="1" key="1">
    <citation type="journal article" date="2021" name="Environ. Microbiol.">
        <title>Gene family expansions and transcriptome signatures uncover fungal adaptations to wood decay.</title>
        <authorList>
            <person name="Hage H."/>
            <person name="Miyauchi S."/>
            <person name="Viragh M."/>
            <person name="Drula E."/>
            <person name="Min B."/>
            <person name="Chaduli D."/>
            <person name="Navarro D."/>
            <person name="Favel A."/>
            <person name="Norest M."/>
            <person name="Lesage-Meessen L."/>
            <person name="Balint B."/>
            <person name="Merenyi Z."/>
            <person name="de Eugenio L."/>
            <person name="Morin E."/>
            <person name="Martinez A.T."/>
            <person name="Baldrian P."/>
            <person name="Stursova M."/>
            <person name="Martinez M.J."/>
            <person name="Novotny C."/>
            <person name="Magnuson J.K."/>
            <person name="Spatafora J.W."/>
            <person name="Maurice S."/>
            <person name="Pangilinan J."/>
            <person name="Andreopoulos W."/>
            <person name="LaButti K."/>
            <person name="Hundley H."/>
            <person name="Na H."/>
            <person name="Kuo A."/>
            <person name="Barry K."/>
            <person name="Lipzen A."/>
            <person name="Henrissat B."/>
            <person name="Riley R."/>
            <person name="Ahrendt S."/>
            <person name="Nagy L.G."/>
            <person name="Grigoriev I.V."/>
            <person name="Martin F."/>
            <person name="Rosso M.N."/>
        </authorList>
    </citation>
    <scope>NUCLEOTIDE SEQUENCE</scope>
    <source>
        <strain evidence="1">CBS 384.51</strain>
    </source>
</reference>
<protein>
    <submittedName>
        <fullName evidence="1">Uncharacterized protein</fullName>
    </submittedName>
</protein>
<evidence type="ECO:0000313" key="2">
    <source>
        <dbReference type="Proteomes" id="UP001055072"/>
    </source>
</evidence>